<accession>A0A9X9LSR8</accession>
<organism evidence="1 2">
    <name type="scientific">Gulo gulo</name>
    <name type="common">Wolverine</name>
    <name type="synonym">Gluton</name>
    <dbReference type="NCBI Taxonomy" id="48420"/>
    <lineage>
        <taxon>Eukaryota</taxon>
        <taxon>Metazoa</taxon>
        <taxon>Chordata</taxon>
        <taxon>Craniata</taxon>
        <taxon>Vertebrata</taxon>
        <taxon>Euteleostomi</taxon>
        <taxon>Mammalia</taxon>
        <taxon>Eutheria</taxon>
        <taxon>Laurasiatheria</taxon>
        <taxon>Carnivora</taxon>
        <taxon>Caniformia</taxon>
        <taxon>Musteloidea</taxon>
        <taxon>Mustelidae</taxon>
        <taxon>Guloninae</taxon>
        <taxon>Gulo</taxon>
    </lineage>
</organism>
<dbReference type="EMBL" id="CYRY02015172">
    <property type="protein sequence ID" value="VCW85342.1"/>
    <property type="molecule type" value="Genomic_DNA"/>
</dbReference>
<comment type="caution">
    <text evidence="1">The sequence shown here is derived from an EMBL/GenBank/DDBJ whole genome shotgun (WGS) entry which is preliminary data.</text>
</comment>
<gene>
    <name evidence="1" type="ORF">BN2614_LOCUS4</name>
</gene>
<evidence type="ECO:0000313" key="2">
    <source>
        <dbReference type="Proteomes" id="UP000269945"/>
    </source>
</evidence>
<feature type="non-terminal residue" evidence="1">
    <location>
        <position position="1"/>
    </location>
</feature>
<protein>
    <submittedName>
        <fullName evidence="1">Uncharacterized protein</fullName>
    </submittedName>
</protein>
<evidence type="ECO:0000313" key="1">
    <source>
        <dbReference type="EMBL" id="VCW85342.1"/>
    </source>
</evidence>
<reference evidence="1 2" key="1">
    <citation type="submission" date="2018-10" db="EMBL/GenBank/DDBJ databases">
        <authorList>
            <person name="Ekblom R."/>
            <person name="Jareborg N."/>
        </authorList>
    </citation>
    <scope>NUCLEOTIDE SEQUENCE [LARGE SCALE GENOMIC DNA]</scope>
    <source>
        <tissue evidence="1">Muscle</tissue>
    </source>
</reference>
<name>A0A9X9LSR8_GULGU</name>
<keyword evidence="2" id="KW-1185">Reference proteome</keyword>
<dbReference type="AlphaFoldDB" id="A0A9X9LSR8"/>
<sequence>VKVRLGLASSLLHSSGKARLPYFLLGPSHLAHSPCIVFLDWEIRATTILPEGKQCLWLESGTHLWELRIPRHQHILNGWLPSHRTVFLP</sequence>
<proteinExistence type="predicted"/>
<dbReference type="Proteomes" id="UP000269945">
    <property type="component" value="Unassembled WGS sequence"/>
</dbReference>